<protein>
    <submittedName>
        <fullName evidence="3">Transmembrane protein 19</fullName>
    </submittedName>
</protein>
<keyword evidence="2" id="KW-0732">Signal</keyword>
<feature type="region of interest" description="Disordered" evidence="1">
    <location>
        <begin position="275"/>
        <end position="336"/>
    </location>
</feature>
<keyword evidence="3" id="KW-0812">Transmembrane</keyword>
<gene>
    <name evidence="3" type="ORF">SEMRO_354_G124880.1</name>
</gene>
<feature type="compositionally biased region" description="Low complexity" evidence="1">
    <location>
        <begin position="298"/>
        <end position="336"/>
    </location>
</feature>
<proteinExistence type="predicted"/>
<comment type="caution">
    <text evidence="3">The sequence shown here is derived from an EMBL/GenBank/DDBJ whole genome shotgun (WGS) entry which is preliminary data.</text>
</comment>
<evidence type="ECO:0000313" key="3">
    <source>
        <dbReference type="EMBL" id="CAB9508636.1"/>
    </source>
</evidence>
<feature type="signal peptide" evidence="2">
    <location>
        <begin position="1"/>
        <end position="22"/>
    </location>
</feature>
<organism evidence="3 4">
    <name type="scientific">Seminavis robusta</name>
    <dbReference type="NCBI Taxonomy" id="568900"/>
    <lineage>
        <taxon>Eukaryota</taxon>
        <taxon>Sar</taxon>
        <taxon>Stramenopiles</taxon>
        <taxon>Ochrophyta</taxon>
        <taxon>Bacillariophyta</taxon>
        <taxon>Bacillariophyceae</taxon>
        <taxon>Bacillariophycidae</taxon>
        <taxon>Naviculales</taxon>
        <taxon>Naviculaceae</taxon>
        <taxon>Seminavis</taxon>
    </lineage>
</organism>
<keyword evidence="4" id="KW-1185">Reference proteome</keyword>
<accession>A0A9N8DXG9</accession>
<evidence type="ECO:0000313" key="4">
    <source>
        <dbReference type="Proteomes" id="UP001153069"/>
    </source>
</evidence>
<dbReference type="Proteomes" id="UP001153069">
    <property type="component" value="Unassembled WGS sequence"/>
</dbReference>
<evidence type="ECO:0000256" key="2">
    <source>
        <dbReference type="SAM" id="SignalP"/>
    </source>
</evidence>
<name>A0A9N8DXG9_9STRA</name>
<evidence type="ECO:0000256" key="1">
    <source>
        <dbReference type="SAM" id="MobiDB-lite"/>
    </source>
</evidence>
<dbReference type="AlphaFoldDB" id="A0A9N8DXG9"/>
<reference evidence="3" key="1">
    <citation type="submission" date="2020-06" db="EMBL/GenBank/DDBJ databases">
        <authorList>
            <consortium name="Plant Systems Biology data submission"/>
        </authorList>
    </citation>
    <scope>NUCLEOTIDE SEQUENCE</scope>
    <source>
        <strain evidence="3">D6</strain>
    </source>
</reference>
<dbReference type="EMBL" id="CAICTM010000353">
    <property type="protein sequence ID" value="CAB9508636.1"/>
    <property type="molecule type" value="Genomic_DNA"/>
</dbReference>
<sequence>MSLKLITSFASILALLAVPVSSSFLENSIIGDFRSVSEMSPQVVLKFIGDCAGKTIDTSSCLVSTVVTNTFGNERWGDRCAPFEQSQAIDLATQAYLSCGGGDTTAHTDLITVLSDNLCFSKLCEADSHLDVESTWMRTCANVHLPYSKPRMDGMFAIMPDEDDVILSCMLHEAMSSPPSDFGFVNPSETSVAKCYPPGYPALDALCANILAPELYSRCSSAVAESNTMFSMITALVANPDDITEDFCSSMNMIAAPNNLECLVPLCNYTAPTSSPSATPSFEPSAQPSQAPSHAPISLPSGSPSTDPSSAPSSRPSVAPSVAPNIAPTSAPVTAPPTHVQAQANVETEIQSEFTLVGINDVDVGDSDLDAFLRVLSTAVQSVGADAVDGTMTVEIVVIGGIQTRKRRRRHLQDGEETLDVQFRATVTSECFTNNCANGSFSTRVAQKFRGALVSSINNGSLAAKINQEAESNNVDALTSVTVERKALSYFTFTGKVLTDDTSAGHTTRKLVSIPMFAVSLLSLFNLDI</sequence>
<feature type="chain" id="PRO_5040391898" evidence="2">
    <location>
        <begin position="23"/>
        <end position="529"/>
    </location>
</feature>
<keyword evidence="3" id="KW-0472">Membrane</keyword>
<feature type="compositionally biased region" description="Low complexity" evidence="1">
    <location>
        <begin position="275"/>
        <end position="286"/>
    </location>
</feature>